<evidence type="ECO:0000313" key="2">
    <source>
        <dbReference type="EMBL" id="SDS01107.1"/>
    </source>
</evidence>
<organism evidence="2 3">
    <name type="scientific">Bradyrhizobium canariense</name>
    <dbReference type="NCBI Taxonomy" id="255045"/>
    <lineage>
        <taxon>Bacteria</taxon>
        <taxon>Pseudomonadati</taxon>
        <taxon>Pseudomonadota</taxon>
        <taxon>Alphaproteobacteria</taxon>
        <taxon>Hyphomicrobiales</taxon>
        <taxon>Nitrobacteraceae</taxon>
        <taxon>Bradyrhizobium</taxon>
    </lineage>
</organism>
<name>A0A1H1NQ34_9BRAD</name>
<evidence type="ECO:0000256" key="1">
    <source>
        <dbReference type="SAM" id="SignalP"/>
    </source>
</evidence>
<evidence type="ECO:0000313" key="3">
    <source>
        <dbReference type="Proteomes" id="UP000243904"/>
    </source>
</evidence>
<feature type="signal peptide" evidence="1">
    <location>
        <begin position="1"/>
        <end position="24"/>
    </location>
</feature>
<dbReference type="AlphaFoldDB" id="A0A1H1NQ34"/>
<dbReference type="EMBL" id="LT629750">
    <property type="protein sequence ID" value="SDS01107.1"/>
    <property type="molecule type" value="Genomic_DNA"/>
</dbReference>
<reference evidence="3" key="1">
    <citation type="submission" date="2016-10" db="EMBL/GenBank/DDBJ databases">
        <authorList>
            <person name="Varghese N."/>
            <person name="Submissions S."/>
        </authorList>
    </citation>
    <scope>NUCLEOTIDE SEQUENCE [LARGE SCALE GENOMIC DNA]</scope>
    <source>
        <strain evidence="3">GAS369</strain>
    </source>
</reference>
<gene>
    <name evidence="2" type="ORF">SAMN05444158_0718</name>
</gene>
<accession>A0A1H1NQ34</accession>
<dbReference type="Proteomes" id="UP000243904">
    <property type="component" value="Chromosome I"/>
</dbReference>
<feature type="chain" id="PRO_5009255764" evidence="1">
    <location>
        <begin position="25"/>
        <end position="250"/>
    </location>
</feature>
<keyword evidence="1" id="KW-0732">Signal</keyword>
<protein>
    <submittedName>
        <fullName evidence="2">Uncharacterized protein</fullName>
    </submittedName>
</protein>
<sequence>MKLLPTVQCAFAGVRLLATISATAPSIGNVLAQLIASGSSAPPAPTATSSSSASSSAATSSAGSGAAVFVTLSDQAKAAAAAKVQSDQDAADRLQAYVDQQRANNAGTKTGAPVSLQGILEENTEATDTPPASAQPTTGSKVEAIVAQIKTLADANEPPPFQSFVPSKSLSNSLTVDGFTLTVDTNASTQFYGTALSGNGTLGGVDSKDSLLGANQIQGFFLGGGLGCDGSVGFERCGLGADGASDYRSA</sequence>
<keyword evidence="3" id="KW-1185">Reference proteome</keyword>
<proteinExistence type="predicted"/>